<dbReference type="GO" id="GO:0045944">
    <property type="term" value="P:positive regulation of transcription by RNA polymerase II"/>
    <property type="evidence" value="ECO:0007669"/>
    <property type="project" value="TreeGrafter"/>
</dbReference>
<dbReference type="PANTHER" id="PTHR10328">
    <property type="entry name" value="PROTEIN MAX MYC-ASSOCIATED FACTOR X"/>
    <property type="match status" value="1"/>
</dbReference>
<dbReference type="GO" id="GO:0046983">
    <property type="term" value="F:protein dimerization activity"/>
    <property type="evidence" value="ECO:0007669"/>
    <property type="project" value="InterPro"/>
</dbReference>
<dbReference type="SMART" id="SM00353">
    <property type="entry name" value="HLH"/>
    <property type="match status" value="1"/>
</dbReference>
<reference evidence="5 6" key="1">
    <citation type="submission" date="2015-01" db="EMBL/GenBank/DDBJ databases">
        <title>The Genome Sequence of Ochroconis gallopava CBS43764.</title>
        <authorList>
            <consortium name="The Broad Institute Genomics Platform"/>
            <person name="Cuomo C."/>
            <person name="de Hoog S."/>
            <person name="Gorbushina A."/>
            <person name="Stielow B."/>
            <person name="Teixiera M."/>
            <person name="Abouelleil A."/>
            <person name="Chapman S.B."/>
            <person name="Priest M."/>
            <person name="Young S.K."/>
            <person name="Wortman J."/>
            <person name="Nusbaum C."/>
            <person name="Birren B."/>
        </authorList>
    </citation>
    <scope>NUCLEOTIDE SEQUENCE [LARGE SCALE GENOMIC DNA]</scope>
    <source>
        <strain evidence="5 6">CBS 43764</strain>
    </source>
</reference>
<accession>A0A0D2AMJ2</accession>
<dbReference type="Proteomes" id="UP000053259">
    <property type="component" value="Unassembled WGS sequence"/>
</dbReference>
<keyword evidence="6" id="KW-1185">Reference proteome</keyword>
<evidence type="ECO:0000256" key="2">
    <source>
        <dbReference type="ARBA" id="ARBA00023242"/>
    </source>
</evidence>
<dbReference type="Gene3D" id="4.10.280.10">
    <property type="entry name" value="Helix-loop-helix DNA-binding domain"/>
    <property type="match status" value="1"/>
</dbReference>
<feature type="region of interest" description="Disordered" evidence="3">
    <location>
        <begin position="306"/>
        <end position="353"/>
    </location>
</feature>
<dbReference type="GO" id="GO:0003700">
    <property type="term" value="F:DNA-binding transcription factor activity"/>
    <property type="evidence" value="ECO:0007669"/>
    <property type="project" value="TreeGrafter"/>
</dbReference>
<feature type="region of interest" description="Disordered" evidence="3">
    <location>
        <begin position="150"/>
        <end position="188"/>
    </location>
</feature>
<feature type="compositionally biased region" description="Basic and acidic residues" evidence="3">
    <location>
        <begin position="235"/>
        <end position="250"/>
    </location>
</feature>
<dbReference type="VEuPathDB" id="FungiDB:PV09_01640"/>
<sequence length="503" mass="54628">MAMNPDSQPLTSYQASVLPPQSLPPITTLTNELPPPEPSPNLIRRQQEDAIRDSGNFSLASQSKHSSAISSASGLHLQTILNNNEDSPPRNSMPETPHSGRGSLQPNLPSLNQGFDQNRASVHSTDAALLDSSRRSSVDSRMNVGMGHLQISPQSPYDSQNASRASLASGLQQARVPNGLTPLSPTGTRLANRAHVVPRRAPVIANPRAVSGMPDPTAAAPTKGFAWAFPDQESLDDRRGSSSEESHDGRGNISRQNSYAQSIASSILTTDSALPPGQKRFDDGGMLRAKANGRINQADLSADLHTHHHSIQHRSVTSLQNNEQGGLSVSGTGSYSRTPELRVSHKMAERKRRSEMKQLFDELNSILPNSPGGKSSKWEILTKAIEHIRHLKSSDTVVRRDAERLKMELDMSRRNQDEIRALQAEITHLWSDVQRLDPGRNHVYGNFTHSLAQEHARTASGGPPSTMLPPVQSAPAAQWGQASSGAMSGVEYSGQPAQHYDRR</sequence>
<dbReference type="GeneID" id="27309613"/>
<dbReference type="GO" id="GO:0090575">
    <property type="term" value="C:RNA polymerase II transcription regulator complex"/>
    <property type="evidence" value="ECO:0007669"/>
    <property type="project" value="TreeGrafter"/>
</dbReference>
<feature type="region of interest" description="Disordered" evidence="3">
    <location>
        <begin position="1"/>
        <end position="116"/>
    </location>
</feature>
<feature type="compositionally biased region" description="Polar residues" evidence="3">
    <location>
        <begin position="313"/>
        <end position="337"/>
    </location>
</feature>
<dbReference type="InParanoid" id="A0A0D2AMJ2"/>
<feature type="region of interest" description="Disordered" evidence="3">
    <location>
        <begin position="456"/>
        <end position="503"/>
    </location>
</feature>
<dbReference type="EMBL" id="KN847532">
    <property type="protein sequence ID" value="KIW07705.1"/>
    <property type="molecule type" value="Genomic_DNA"/>
</dbReference>
<dbReference type="InterPro" id="IPR011598">
    <property type="entry name" value="bHLH_dom"/>
</dbReference>
<evidence type="ECO:0000256" key="3">
    <source>
        <dbReference type="SAM" id="MobiDB-lite"/>
    </source>
</evidence>
<dbReference type="GO" id="GO:0003677">
    <property type="term" value="F:DNA binding"/>
    <property type="evidence" value="ECO:0007669"/>
    <property type="project" value="UniProtKB-KW"/>
</dbReference>
<dbReference type="Pfam" id="PF00010">
    <property type="entry name" value="HLH"/>
    <property type="match status" value="1"/>
</dbReference>
<dbReference type="PROSITE" id="PS50888">
    <property type="entry name" value="BHLH"/>
    <property type="match status" value="1"/>
</dbReference>
<protein>
    <recommendedName>
        <fullName evidence="4">BHLH domain-containing protein</fullName>
    </recommendedName>
</protein>
<name>A0A0D2AMJ2_9PEZI</name>
<feature type="region of interest" description="Disordered" evidence="3">
    <location>
        <begin position="233"/>
        <end position="256"/>
    </location>
</feature>
<feature type="compositionally biased region" description="Low complexity" evidence="3">
    <location>
        <begin position="58"/>
        <end position="73"/>
    </location>
</feature>
<dbReference type="PANTHER" id="PTHR10328:SF15">
    <property type="entry name" value="BHLH TRANSCRIPTION FACTOR"/>
    <property type="match status" value="1"/>
</dbReference>
<feature type="compositionally biased region" description="Polar residues" evidence="3">
    <location>
        <begin position="102"/>
        <end position="116"/>
    </location>
</feature>
<organism evidence="5 6">
    <name type="scientific">Verruconis gallopava</name>
    <dbReference type="NCBI Taxonomy" id="253628"/>
    <lineage>
        <taxon>Eukaryota</taxon>
        <taxon>Fungi</taxon>
        <taxon>Dikarya</taxon>
        <taxon>Ascomycota</taxon>
        <taxon>Pezizomycotina</taxon>
        <taxon>Dothideomycetes</taxon>
        <taxon>Pleosporomycetidae</taxon>
        <taxon>Venturiales</taxon>
        <taxon>Sympoventuriaceae</taxon>
        <taxon>Verruconis</taxon>
    </lineage>
</organism>
<feature type="domain" description="BHLH" evidence="4">
    <location>
        <begin position="340"/>
        <end position="391"/>
    </location>
</feature>
<feature type="compositionally biased region" description="Polar residues" evidence="3">
    <location>
        <begin position="79"/>
        <end position="94"/>
    </location>
</feature>
<evidence type="ECO:0000256" key="1">
    <source>
        <dbReference type="ARBA" id="ARBA00023125"/>
    </source>
</evidence>
<dbReference type="AlphaFoldDB" id="A0A0D2AMJ2"/>
<keyword evidence="2" id="KW-0539">Nucleus</keyword>
<evidence type="ECO:0000259" key="4">
    <source>
        <dbReference type="PROSITE" id="PS50888"/>
    </source>
</evidence>
<dbReference type="SUPFAM" id="SSF47459">
    <property type="entry name" value="HLH, helix-loop-helix DNA-binding domain"/>
    <property type="match status" value="1"/>
</dbReference>
<dbReference type="STRING" id="253628.A0A0D2AMJ2"/>
<evidence type="ECO:0000313" key="5">
    <source>
        <dbReference type="EMBL" id="KIW07705.1"/>
    </source>
</evidence>
<dbReference type="OrthoDB" id="8964853at2759"/>
<dbReference type="RefSeq" id="XP_016217574.1">
    <property type="nucleotide sequence ID" value="XM_016354562.1"/>
</dbReference>
<evidence type="ECO:0000313" key="6">
    <source>
        <dbReference type="Proteomes" id="UP000053259"/>
    </source>
</evidence>
<dbReference type="InterPro" id="IPR036638">
    <property type="entry name" value="HLH_DNA-bd_sf"/>
</dbReference>
<proteinExistence type="predicted"/>
<feature type="compositionally biased region" description="Polar residues" evidence="3">
    <location>
        <begin position="1"/>
        <end position="15"/>
    </location>
</feature>
<gene>
    <name evidence="5" type="ORF">PV09_01640</name>
</gene>
<feature type="compositionally biased region" description="Polar residues" evidence="3">
    <location>
        <begin position="151"/>
        <end position="172"/>
    </location>
</feature>
<keyword evidence="1" id="KW-0238">DNA-binding</keyword>